<accession>A0A177WQ84</accession>
<feature type="transmembrane region" description="Helical" evidence="5">
    <location>
        <begin position="184"/>
        <end position="205"/>
    </location>
</feature>
<organism evidence="6 7">
    <name type="scientific">Batrachochytrium dendrobatidis (strain JEL423)</name>
    <dbReference type="NCBI Taxonomy" id="403673"/>
    <lineage>
        <taxon>Eukaryota</taxon>
        <taxon>Fungi</taxon>
        <taxon>Fungi incertae sedis</taxon>
        <taxon>Chytridiomycota</taxon>
        <taxon>Chytridiomycota incertae sedis</taxon>
        <taxon>Chytridiomycetes</taxon>
        <taxon>Rhizophydiales</taxon>
        <taxon>Rhizophydiales incertae sedis</taxon>
        <taxon>Batrachochytrium</taxon>
    </lineage>
</organism>
<feature type="transmembrane region" description="Helical" evidence="5">
    <location>
        <begin position="212"/>
        <end position="236"/>
    </location>
</feature>
<feature type="transmembrane region" description="Helical" evidence="5">
    <location>
        <begin position="289"/>
        <end position="308"/>
    </location>
</feature>
<reference evidence="6 7" key="1">
    <citation type="submission" date="2006-10" db="EMBL/GenBank/DDBJ databases">
        <title>The Genome Sequence of Batrachochytrium dendrobatidis JEL423.</title>
        <authorList>
            <consortium name="The Broad Institute Genome Sequencing Platform"/>
            <person name="Birren B."/>
            <person name="Lander E."/>
            <person name="Galagan J."/>
            <person name="Cuomo C."/>
            <person name="Devon K."/>
            <person name="Jaffe D."/>
            <person name="Butler J."/>
            <person name="Alvarez P."/>
            <person name="Gnerre S."/>
            <person name="Grabherr M."/>
            <person name="Kleber M."/>
            <person name="Mauceli E."/>
            <person name="Brockman W."/>
            <person name="Young S."/>
            <person name="LaButti K."/>
            <person name="Sykes S."/>
            <person name="DeCaprio D."/>
            <person name="Crawford M."/>
            <person name="Koehrsen M."/>
            <person name="Engels R."/>
            <person name="Montgomery P."/>
            <person name="Pearson M."/>
            <person name="Howarth C."/>
            <person name="Larson L."/>
            <person name="White J."/>
            <person name="O'Leary S."/>
            <person name="Kodira C."/>
            <person name="Zeng Q."/>
            <person name="Yandava C."/>
            <person name="Alvarado L."/>
            <person name="Longcore J."/>
            <person name="James T."/>
        </authorList>
    </citation>
    <scope>NUCLEOTIDE SEQUENCE [LARGE SCALE GENOMIC DNA]</scope>
    <source>
        <strain evidence="6 7">JEL423</strain>
    </source>
</reference>
<keyword evidence="4 5" id="KW-0472">Membrane</keyword>
<protein>
    <recommendedName>
        <fullName evidence="8">Zinc/iron permease</fullName>
    </recommendedName>
</protein>
<evidence type="ECO:0008006" key="8">
    <source>
        <dbReference type="Google" id="ProtNLM"/>
    </source>
</evidence>
<dbReference type="Pfam" id="PF02535">
    <property type="entry name" value="Zip"/>
    <property type="match status" value="1"/>
</dbReference>
<dbReference type="PANTHER" id="PTHR11040">
    <property type="entry name" value="ZINC/IRON TRANSPORTER"/>
    <property type="match status" value="1"/>
</dbReference>
<proteinExistence type="predicted"/>
<feature type="transmembrane region" description="Helical" evidence="5">
    <location>
        <begin position="155"/>
        <end position="178"/>
    </location>
</feature>
<dbReference type="PANTHER" id="PTHR11040:SF44">
    <property type="entry name" value="PROTEIN ZNTC-RELATED"/>
    <property type="match status" value="1"/>
</dbReference>
<keyword evidence="3 5" id="KW-1133">Transmembrane helix</keyword>
<keyword evidence="2 5" id="KW-0812">Transmembrane</keyword>
<dbReference type="InterPro" id="IPR003689">
    <property type="entry name" value="ZIP"/>
</dbReference>
<dbReference type="GO" id="GO:0005385">
    <property type="term" value="F:zinc ion transmembrane transporter activity"/>
    <property type="evidence" value="ECO:0007669"/>
    <property type="project" value="TreeGrafter"/>
</dbReference>
<name>A0A177WQ84_BATDL</name>
<evidence type="ECO:0000313" key="6">
    <source>
        <dbReference type="EMBL" id="OAJ42253.1"/>
    </source>
</evidence>
<evidence type="ECO:0000313" key="7">
    <source>
        <dbReference type="Proteomes" id="UP000077115"/>
    </source>
</evidence>
<dbReference type="eggNOG" id="KOG1558">
    <property type="taxonomic scope" value="Eukaryota"/>
</dbReference>
<dbReference type="AlphaFoldDB" id="A0A177WQ84"/>
<dbReference type="STRING" id="403673.A0A177WQ84"/>
<dbReference type="VEuPathDB" id="FungiDB:BDEG_25727"/>
<comment type="subcellular location">
    <subcellularLocation>
        <location evidence="1">Membrane</location>
        <topology evidence="1">Multi-pass membrane protein</topology>
    </subcellularLocation>
</comment>
<sequence>MSSNNTLPTVAQTPEVADPCAALLEGYYDSHLHIAAIFIIMATSFIGTLLPILATALVHMFIPATQALTNPCLPQTFTGYPAFSAVFAIGGIFLTHLIQVFAGHAIKSRQKEASMSLDKTAITAAGQVTTPSSDLTHHEGHTHGGALMHAQEMQLMVYLLELGIASHSIIIGITLGIVTDEFKTLLIALCFHQFFEGLALSAIVIEADFKKMTMAVCMVIFYTLTTPIGIVIGVSIREFYNANGTQTLISTGALDAISSGILLYDALVNVIFPHFSAESFNSLSPIRKILQLVTMYLGCAIMSFIGVWA</sequence>
<dbReference type="OrthoDB" id="448280at2759"/>
<feature type="transmembrane region" description="Helical" evidence="5">
    <location>
        <begin position="82"/>
        <end position="106"/>
    </location>
</feature>
<feature type="transmembrane region" description="Helical" evidence="5">
    <location>
        <begin position="34"/>
        <end position="62"/>
    </location>
</feature>
<evidence type="ECO:0000256" key="2">
    <source>
        <dbReference type="ARBA" id="ARBA00022692"/>
    </source>
</evidence>
<dbReference type="GO" id="GO:0005886">
    <property type="term" value="C:plasma membrane"/>
    <property type="evidence" value="ECO:0007669"/>
    <property type="project" value="TreeGrafter"/>
</dbReference>
<evidence type="ECO:0000256" key="5">
    <source>
        <dbReference type="SAM" id="Phobius"/>
    </source>
</evidence>
<feature type="transmembrane region" description="Helical" evidence="5">
    <location>
        <begin position="256"/>
        <end position="277"/>
    </location>
</feature>
<dbReference type="Proteomes" id="UP000077115">
    <property type="component" value="Unassembled WGS sequence"/>
</dbReference>
<gene>
    <name evidence="6" type="ORF">BDEG_25727</name>
</gene>
<dbReference type="EMBL" id="DS022307">
    <property type="protein sequence ID" value="OAJ42253.1"/>
    <property type="molecule type" value="Genomic_DNA"/>
</dbReference>
<evidence type="ECO:0000256" key="4">
    <source>
        <dbReference type="ARBA" id="ARBA00023136"/>
    </source>
</evidence>
<reference evidence="6 7" key="2">
    <citation type="submission" date="2016-05" db="EMBL/GenBank/DDBJ databases">
        <title>Lineage-specific infection strategies underlie the spectrum of fungal disease in amphibians.</title>
        <authorList>
            <person name="Cuomo C.A."/>
            <person name="Farrer R.A."/>
            <person name="James T."/>
            <person name="Longcore J."/>
            <person name="Birren B."/>
        </authorList>
    </citation>
    <scope>NUCLEOTIDE SEQUENCE [LARGE SCALE GENOMIC DNA]</scope>
    <source>
        <strain evidence="6 7">JEL423</strain>
    </source>
</reference>
<evidence type="ECO:0000256" key="3">
    <source>
        <dbReference type="ARBA" id="ARBA00022989"/>
    </source>
</evidence>
<evidence type="ECO:0000256" key="1">
    <source>
        <dbReference type="ARBA" id="ARBA00004141"/>
    </source>
</evidence>